<evidence type="ECO:0000313" key="8">
    <source>
        <dbReference type="Proteomes" id="UP000054217"/>
    </source>
</evidence>
<accession>A0A0C3JNV2</accession>
<reference evidence="7 8" key="1">
    <citation type="submission" date="2014-04" db="EMBL/GenBank/DDBJ databases">
        <authorList>
            <consortium name="DOE Joint Genome Institute"/>
            <person name="Kuo A."/>
            <person name="Kohler A."/>
            <person name="Costa M.D."/>
            <person name="Nagy L.G."/>
            <person name="Floudas D."/>
            <person name="Copeland A."/>
            <person name="Barry K.W."/>
            <person name="Cichocki N."/>
            <person name="Veneault-Fourrey C."/>
            <person name="LaButti K."/>
            <person name="Lindquist E.A."/>
            <person name="Lipzen A."/>
            <person name="Lundell T."/>
            <person name="Morin E."/>
            <person name="Murat C."/>
            <person name="Sun H."/>
            <person name="Tunlid A."/>
            <person name="Henrissat B."/>
            <person name="Grigoriev I.V."/>
            <person name="Hibbett D.S."/>
            <person name="Martin F."/>
            <person name="Nordberg H.P."/>
            <person name="Cantor M.N."/>
            <person name="Hua S.X."/>
        </authorList>
    </citation>
    <scope>NUCLEOTIDE SEQUENCE [LARGE SCALE GENOMIC DNA]</scope>
    <source>
        <strain evidence="7 8">Marx 270</strain>
    </source>
</reference>
<dbReference type="InterPro" id="IPR005178">
    <property type="entry name" value="Ostalpha/TMEM184C"/>
</dbReference>
<feature type="transmembrane region" description="Helical" evidence="6">
    <location>
        <begin position="202"/>
        <end position="222"/>
    </location>
</feature>
<dbReference type="HOGENOM" id="CLU_012923_7_0_1"/>
<keyword evidence="3 6" id="KW-1133">Transmembrane helix</keyword>
<dbReference type="PANTHER" id="PTHR23423">
    <property type="entry name" value="ORGANIC SOLUTE TRANSPORTER-RELATED"/>
    <property type="match status" value="1"/>
</dbReference>
<feature type="compositionally biased region" description="Polar residues" evidence="5">
    <location>
        <begin position="413"/>
        <end position="427"/>
    </location>
</feature>
<name>A0A0C3JNV2_PISTI</name>
<dbReference type="Proteomes" id="UP000054217">
    <property type="component" value="Unassembled WGS sequence"/>
</dbReference>
<evidence type="ECO:0008006" key="9">
    <source>
        <dbReference type="Google" id="ProtNLM"/>
    </source>
</evidence>
<sequence>MAPTCPSSNTQSVDQSSFWSSGNTNWDAHRIGWAVAGGCAAVTLIISCVSILQHCRNYNKPNEQRQVLRVLYMPLVYAIISFFSYRYFRSYTYYSLVESGLLQWSFNGLQLLLIEYVADTASGRDALKAMERKDKRPLPFPFCCWRFRPTKPYFMYTVKWSVLQYVIIRPACSIAGIICEAFNVLCESAGYSIYYANVYLEVIDFISISVALYGLILFYALTKDELAGRRPLSKFLAIKLIVMFTFYQSFVISWLEGSVIKATEYWTETNIADGLNALAICIEMVFFSAFMMWAYTANEYKIEGAPKTRIWRPLWDSINYSDFAVEIVGSLKFFVDYIRGKPSTHSGRRADAEFVNNHNKRMDFGQAFGVEGSTYPRQPRKSTAGGGGDGESRAIRPRSSYDEEVRLAPYPISSDSNLSDHPNQVGV</sequence>
<dbReference type="EMBL" id="KN832007">
    <property type="protein sequence ID" value="KIN99176.1"/>
    <property type="molecule type" value="Genomic_DNA"/>
</dbReference>
<evidence type="ECO:0000256" key="2">
    <source>
        <dbReference type="ARBA" id="ARBA00022692"/>
    </source>
</evidence>
<evidence type="ECO:0000256" key="4">
    <source>
        <dbReference type="ARBA" id="ARBA00023136"/>
    </source>
</evidence>
<evidence type="ECO:0000313" key="7">
    <source>
        <dbReference type="EMBL" id="KIN99176.1"/>
    </source>
</evidence>
<feature type="transmembrane region" description="Helical" evidence="6">
    <location>
        <begin position="67"/>
        <end position="88"/>
    </location>
</feature>
<feature type="transmembrane region" description="Helical" evidence="6">
    <location>
        <begin position="275"/>
        <end position="295"/>
    </location>
</feature>
<dbReference type="GO" id="GO:0016020">
    <property type="term" value="C:membrane"/>
    <property type="evidence" value="ECO:0007669"/>
    <property type="project" value="UniProtKB-SubCell"/>
</dbReference>
<reference evidence="8" key="2">
    <citation type="submission" date="2015-01" db="EMBL/GenBank/DDBJ databases">
        <title>Evolutionary Origins and Diversification of the Mycorrhizal Mutualists.</title>
        <authorList>
            <consortium name="DOE Joint Genome Institute"/>
            <consortium name="Mycorrhizal Genomics Consortium"/>
            <person name="Kohler A."/>
            <person name="Kuo A."/>
            <person name="Nagy L.G."/>
            <person name="Floudas D."/>
            <person name="Copeland A."/>
            <person name="Barry K.W."/>
            <person name="Cichocki N."/>
            <person name="Veneault-Fourrey C."/>
            <person name="LaButti K."/>
            <person name="Lindquist E.A."/>
            <person name="Lipzen A."/>
            <person name="Lundell T."/>
            <person name="Morin E."/>
            <person name="Murat C."/>
            <person name="Riley R."/>
            <person name="Ohm R."/>
            <person name="Sun H."/>
            <person name="Tunlid A."/>
            <person name="Henrissat B."/>
            <person name="Grigoriev I.V."/>
            <person name="Hibbett D.S."/>
            <person name="Martin F."/>
        </authorList>
    </citation>
    <scope>NUCLEOTIDE SEQUENCE [LARGE SCALE GENOMIC DNA]</scope>
    <source>
        <strain evidence="8">Marx 270</strain>
    </source>
</reference>
<feature type="transmembrane region" description="Helical" evidence="6">
    <location>
        <begin position="234"/>
        <end position="255"/>
    </location>
</feature>
<keyword evidence="8" id="KW-1185">Reference proteome</keyword>
<evidence type="ECO:0000256" key="5">
    <source>
        <dbReference type="SAM" id="MobiDB-lite"/>
    </source>
</evidence>
<gene>
    <name evidence="7" type="ORF">M404DRAFT_966103</name>
</gene>
<evidence type="ECO:0000256" key="3">
    <source>
        <dbReference type="ARBA" id="ARBA00022989"/>
    </source>
</evidence>
<dbReference type="OrthoDB" id="5348404at2759"/>
<evidence type="ECO:0000256" key="6">
    <source>
        <dbReference type="SAM" id="Phobius"/>
    </source>
</evidence>
<protein>
    <recommendedName>
        <fullName evidence="9">DUF300-domain-containing protein</fullName>
    </recommendedName>
</protein>
<feature type="compositionally biased region" description="Basic and acidic residues" evidence="5">
    <location>
        <begin position="390"/>
        <end position="406"/>
    </location>
</feature>
<dbReference type="AlphaFoldDB" id="A0A0C3JNV2"/>
<feature type="transmembrane region" description="Helical" evidence="6">
    <location>
        <begin position="31"/>
        <end position="55"/>
    </location>
</feature>
<dbReference type="STRING" id="870435.A0A0C3JNV2"/>
<evidence type="ECO:0000256" key="1">
    <source>
        <dbReference type="ARBA" id="ARBA00004141"/>
    </source>
</evidence>
<proteinExistence type="predicted"/>
<organism evidence="7 8">
    <name type="scientific">Pisolithus tinctorius Marx 270</name>
    <dbReference type="NCBI Taxonomy" id="870435"/>
    <lineage>
        <taxon>Eukaryota</taxon>
        <taxon>Fungi</taxon>
        <taxon>Dikarya</taxon>
        <taxon>Basidiomycota</taxon>
        <taxon>Agaricomycotina</taxon>
        <taxon>Agaricomycetes</taxon>
        <taxon>Agaricomycetidae</taxon>
        <taxon>Boletales</taxon>
        <taxon>Sclerodermatineae</taxon>
        <taxon>Pisolithaceae</taxon>
        <taxon>Pisolithus</taxon>
    </lineage>
</organism>
<comment type="subcellular location">
    <subcellularLocation>
        <location evidence="1">Membrane</location>
        <topology evidence="1">Multi-pass membrane protein</topology>
    </subcellularLocation>
</comment>
<dbReference type="InParanoid" id="A0A0C3JNV2"/>
<dbReference type="Pfam" id="PF03619">
    <property type="entry name" value="Solute_trans_a"/>
    <property type="match status" value="1"/>
</dbReference>
<feature type="region of interest" description="Disordered" evidence="5">
    <location>
        <begin position="370"/>
        <end position="427"/>
    </location>
</feature>
<keyword evidence="2 6" id="KW-0812">Transmembrane</keyword>
<keyword evidence="4 6" id="KW-0472">Membrane</keyword>
<dbReference type="SMART" id="SM01417">
    <property type="entry name" value="Solute_trans_a"/>
    <property type="match status" value="1"/>
</dbReference>